<feature type="region of interest" description="Disordered" evidence="3">
    <location>
        <begin position="166"/>
        <end position="187"/>
    </location>
</feature>
<name>A0A382LEW4_9ZZZZ</name>
<dbReference type="InterPro" id="IPR036249">
    <property type="entry name" value="Thioredoxin-like_sf"/>
</dbReference>
<feature type="compositionally biased region" description="Basic and acidic residues" evidence="3">
    <location>
        <begin position="169"/>
        <end position="187"/>
    </location>
</feature>
<dbReference type="AlphaFoldDB" id="A0A382LEW4"/>
<keyword evidence="4" id="KW-0812">Transmembrane</keyword>
<dbReference type="Pfam" id="PF02630">
    <property type="entry name" value="SCO1-SenC"/>
    <property type="match status" value="1"/>
</dbReference>
<evidence type="ECO:0000256" key="4">
    <source>
        <dbReference type="SAM" id="Phobius"/>
    </source>
</evidence>
<feature type="domain" description="Thioredoxin" evidence="5">
    <location>
        <begin position="32"/>
        <end position="227"/>
    </location>
</feature>
<proteinExistence type="inferred from homology"/>
<accession>A0A382LEW4</accession>
<sequence>MNKITQFFSLVLLTVIAIAGFLYFGGQQDIEGLKKSVAPTASLYPEAKSISEKLNFINDQSESLNLSEISQDKWVLMYFGYTSCPDVCPIDLSKINLSFEMMENKDKLQVVFISVDPARDIGVLDQFAGAFNSSFLGLTAHSHELETISKSLGVYHQVVEAQKLAQSDHSIDENHDNDSQRNQEADSHEHYNVDHTTSFLLFNPDLKLTALLTSPHEPKPMAEALDK</sequence>
<protein>
    <recommendedName>
        <fullName evidence="5">Thioredoxin domain-containing protein</fullName>
    </recommendedName>
</protein>
<dbReference type="PANTHER" id="PTHR12151">
    <property type="entry name" value="ELECTRON TRANSPORT PROTIN SCO1/SENC FAMILY MEMBER"/>
    <property type="match status" value="1"/>
</dbReference>
<evidence type="ECO:0000256" key="2">
    <source>
        <dbReference type="ARBA" id="ARBA00023008"/>
    </source>
</evidence>
<evidence type="ECO:0000259" key="5">
    <source>
        <dbReference type="PROSITE" id="PS51352"/>
    </source>
</evidence>
<dbReference type="InterPro" id="IPR003782">
    <property type="entry name" value="SCO1/SenC"/>
</dbReference>
<evidence type="ECO:0000256" key="3">
    <source>
        <dbReference type="SAM" id="MobiDB-lite"/>
    </source>
</evidence>
<comment type="similarity">
    <text evidence="1">Belongs to the SCO1/2 family.</text>
</comment>
<dbReference type="EMBL" id="UINC01086326">
    <property type="protein sequence ID" value="SVC34683.1"/>
    <property type="molecule type" value="Genomic_DNA"/>
</dbReference>
<dbReference type="InterPro" id="IPR013766">
    <property type="entry name" value="Thioredoxin_domain"/>
</dbReference>
<evidence type="ECO:0000313" key="6">
    <source>
        <dbReference type="EMBL" id="SVC34683.1"/>
    </source>
</evidence>
<gene>
    <name evidence="6" type="ORF">METZ01_LOCUS287537</name>
</gene>
<dbReference type="CDD" id="cd02968">
    <property type="entry name" value="SCO"/>
    <property type="match status" value="1"/>
</dbReference>
<keyword evidence="4" id="KW-0472">Membrane</keyword>
<feature type="transmembrane region" description="Helical" evidence="4">
    <location>
        <begin position="7"/>
        <end position="26"/>
    </location>
</feature>
<evidence type="ECO:0000256" key="1">
    <source>
        <dbReference type="ARBA" id="ARBA00010996"/>
    </source>
</evidence>
<dbReference type="PANTHER" id="PTHR12151:SF25">
    <property type="entry name" value="LINALOOL DEHYDRATASE_ISOMERASE DOMAIN-CONTAINING PROTEIN"/>
    <property type="match status" value="1"/>
</dbReference>
<keyword evidence="4" id="KW-1133">Transmembrane helix</keyword>
<organism evidence="6">
    <name type="scientific">marine metagenome</name>
    <dbReference type="NCBI Taxonomy" id="408172"/>
    <lineage>
        <taxon>unclassified sequences</taxon>
        <taxon>metagenomes</taxon>
        <taxon>ecological metagenomes</taxon>
    </lineage>
</organism>
<feature type="non-terminal residue" evidence="6">
    <location>
        <position position="227"/>
    </location>
</feature>
<reference evidence="6" key="1">
    <citation type="submission" date="2018-05" db="EMBL/GenBank/DDBJ databases">
        <authorList>
            <person name="Lanie J.A."/>
            <person name="Ng W.-L."/>
            <person name="Kazmierczak K.M."/>
            <person name="Andrzejewski T.M."/>
            <person name="Davidsen T.M."/>
            <person name="Wayne K.J."/>
            <person name="Tettelin H."/>
            <person name="Glass J.I."/>
            <person name="Rusch D."/>
            <person name="Podicherti R."/>
            <person name="Tsui H.-C.T."/>
            <person name="Winkler M.E."/>
        </authorList>
    </citation>
    <scope>NUCLEOTIDE SEQUENCE</scope>
</reference>
<dbReference type="SUPFAM" id="SSF52833">
    <property type="entry name" value="Thioredoxin-like"/>
    <property type="match status" value="1"/>
</dbReference>
<dbReference type="PROSITE" id="PS51352">
    <property type="entry name" value="THIOREDOXIN_2"/>
    <property type="match status" value="1"/>
</dbReference>
<keyword evidence="2" id="KW-0186">Copper</keyword>
<dbReference type="Gene3D" id="3.40.30.10">
    <property type="entry name" value="Glutaredoxin"/>
    <property type="match status" value="1"/>
</dbReference>